<sequence length="204" mass="20995">MRYAPPLGVYSPGHSWLHRLPAGLKLIVVLVLAVGTAALPTEPWHGVAVLWCIAAAYATARIPFGLAVRQIAPVVPLIALLGAYLAWQDGAAAGLVTSISVLASLAAANLVTLTTTIEEMMDAIEAGLAPLSKLGVNVEAISLAISLTIRLVPLMAHTVSEVADARAARGAGLSLTAFATPVVVRSIRRAQLMGDALLARGAGD</sequence>
<gene>
    <name evidence="5" type="ORF">C3E79_06680</name>
</gene>
<evidence type="ECO:0000256" key="3">
    <source>
        <dbReference type="ARBA" id="ARBA00022989"/>
    </source>
</evidence>
<evidence type="ECO:0000256" key="4">
    <source>
        <dbReference type="ARBA" id="ARBA00023136"/>
    </source>
</evidence>
<keyword evidence="3" id="KW-1133">Transmembrane helix</keyword>
<dbReference type="InterPro" id="IPR003339">
    <property type="entry name" value="ABC/ECF_trnsptr_transmembrane"/>
</dbReference>
<dbReference type="Pfam" id="PF02361">
    <property type="entry name" value="CbiQ"/>
    <property type="match status" value="1"/>
</dbReference>
<keyword evidence="4" id="KW-0472">Membrane</keyword>
<name>A0A2S0WEN0_9CORY</name>
<organism evidence="5 6">
    <name type="scientific">Corynebacterium liangguodongii</name>
    <dbReference type="NCBI Taxonomy" id="2079535"/>
    <lineage>
        <taxon>Bacteria</taxon>
        <taxon>Bacillati</taxon>
        <taxon>Actinomycetota</taxon>
        <taxon>Actinomycetes</taxon>
        <taxon>Mycobacteriales</taxon>
        <taxon>Corynebacteriaceae</taxon>
        <taxon>Corynebacterium</taxon>
    </lineage>
</organism>
<proteinExistence type="predicted"/>
<dbReference type="RefSeq" id="WP_108404209.1">
    <property type="nucleotide sequence ID" value="NZ_CP026948.1"/>
</dbReference>
<keyword evidence="2" id="KW-0812">Transmembrane</keyword>
<dbReference type="GO" id="GO:0005886">
    <property type="term" value="C:plasma membrane"/>
    <property type="evidence" value="ECO:0007669"/>
    <property type="project" value="UniProtKB-ARBA"/>
</dbReference>
<evidence type="ECO:0000313" key="5">
    <source>
        <dbReference type="EMBL" id="AWB84200.1"/>
    </source>
</evidence>
<dbReference type="EMBL" id="CP026948">
    <property type="protein sequence ID" value="AWB84200.1"/>
    <property type="molecule type" value="Genomic_DNA"/>
</dbReference>
<dbReference type="OrthoDB" id="509049at2"/>
<evidence type="ECO:0000313" key="6">
    <source>
        <dbReference type="Proteomes" id="UP000244754"/>
    </source>
</evidence>
<comment type="subcellular location">
    <subcellularLocation>
        <location evidence="1">Membrane</location>
        <topology evidence="1">Multi-pass membrane protein</topology>
    </subcellularLocation>
</comment>
<dbReference type="PANTHER" id="PTHR33514">
    <property type="entry name" value="PROTEIN ABCI12, CHLOROPLASTIC"/>
    <property type="match status" value="1"/>
</dbReference>
<dbReference type="Proteomes" id="UP000244754">
    <property type="component" value="Chromosome"/>
</dbReference>
<dbReference type="PANTHER" id="PTHR33514:SF13">
    <property type="entry name" value="PROTEIN ABCI12, CHLOROPLASTIC"/>
    <property type="match status" value="1"/>
</dbReference>
<evidence type="ECO:0000256" key="2">
    <source>
        <dbReference type="ARBA" id="ARBA00022692"/>
    </source>
</evidence>
<protein>
    <submittedName>
        <fullName evidence="5">Cobalt ABC transporter permease</fullName>
    </submittedName>
</protein>
<dbReference type="CDD" id="cd16914">
    <property type="entry name" value="EcfT"/>
    <property type="match status" value="1"/>
</dbReference>
<reference evidence="6" key="1">
    <citation type="submission" date="2018-01" db="EMBL/GenBank/DDBJ databases">
        <authorList>
            <person name="Li J."/>
        </authorList>
    </citation>
    <scope>NUCLEOTIDE SEQUENCE [LARGE SCALE GENOMIC DNA]</scope>
    <source>
        <strain evidence="6">2184</strain>
    </source>
</reference>
<dbReference type="KEGG" id="clia:C3E79_06680"/>
<evidence type="ECO:0000256" key="1">
    <source>
        <dbReference type="ARBA" id="ARBA00004141"/>
    </source>
</evidence>
<keyword evidence="6" id="KW-1185">Reference proteome</keyword>
<dbReference type="AlphaFoldDB" id="A0A2S0WEN0"/>
<accession>A0A2S0WEN0</accession>